<accession>A0A381Z9X8</accession>
<evidence type="ECO:0000313" key="1">
    <source>
        <dbReference type="EMBL" id="SVA85553.1"/>
    </source>
</evidence>
<protein>
    <recommendedName>
        <fullName evidence="2">DNA end protector protein</fullName>
    </recommendedName>
</protein>
<dbReference type="EMBL" id="UINC01020353">
    <property type="protein sequence ID" value="SVA85553.1"/>
    <property type="molecule type" value="Genomic_DNA"/>
</dbReference>
<organism evidence="1">
    <name type="scientific">marine metagenome</name>
    <dbReference type="NCBI Taxonomy" id="408172"/>
    <lineage>
        <taxon>unclassified sequences</taxon>
        <taxon>metagenomes</taxon>
        <taxon>ecological metagenomes</taxon>
    </lineage>
</organism>
<name>A0A381Z9X8_9ZZZZ</name>
<dbReference type="AlphaFoldDB" id="A0A381Z9X8"/>
<evidence type="ECO:0008006" key="2">
    <source>
        <dbReference type="Google" id="ProtNLM"/>
    </source>
</evidence>
<sequence>MANIFEPILDKQKGVLKSAQWYRNAVQSIAGKATASGLMRSGKLNQRPSAGRLNMYFYDPKTKKKLPYYDIFPLVLPVDTFKGGFVGLNFHYLPYIMRFRLLQDIQRYASNTQFDHTTRINATYSTLKNIPMITPTIKKYLWRHVRSNFLRIDADEMAIAVYLPVQQFKKAPASKVWADSRRAI</sequence>
<reference evidence="1" key="1">
    <citation type="submission" date="2018-05" db="EMBL/GenBank/DDBJ databases">
        <authorList>
            <person name="Lanie J.A."/>
            <person name="Ng W.-L."/>
            <person name="Kazmierczak K.M."/>
            <person name="Andrzejewski T.M."/>
            <person name="Davidsen T.M."/>
            <person name="Wayne K.J."/>
            <person name="Tettelin H."/>
            <person name="Glass J.I."/>
            <person name="Rusch D."/>
            <person name="Podicherti R."/>
            <person name="Tsui H.-C.T."/>
            <person name="Winkler M.E."/>
        </authorList>
    </citation>
    <scope>NUCLEOTIDE SEQUENCE</scope>
</reference>
<proteinExistence type="predicted"/>
<gene>
    <name evidence="1" type="ORF">METZ01_LOCUS138407</name>
</gene>